<accession>A0A4Q4TIB0</accession>
<comment type="similarity">
    <text evidence="1">Belongs to the carbohydrate esterase 15 (CE15) family.</text>
</comment>
<evidence type="ECO:0000256" key="3">
    <source>
        <dbReference type="ARBA" id="ARBA00022729"/>
    </source>
</evidence>
<dbReference type="EMBL" id="QJNU01000162">
    <property type="protein sequence ID" value="RYP05674.1"/>
    <property type="molecule type" value="Genomic_DNA"/>
</dbReference>
<keyword evidence="5" id="KW-0439">Lignin degradation</keyword>
<dbReference type="InterPro" id="IPR029058">
    <property type="entry name" value="AB_hydrolase_fold"/>
</dbReference>
<keyword evidence="4" id="KW-0378">Hydrolase</keyword>
<keyword evidence="3" id="KW-0732">Signal</keyword>
<dbReference type="OrthoDB" id="3781271at2759"/>
<dbReference type="EC" id="3.1.1.117" evidence="7"/>
<keyword evidence="2" id="KW-0719">Serine esterase</keyword>
<evidence type="ECO:0000256" key="1">
    <source>
        <dbReference type="ARBA" id="ARBA00010092"/>
    </source>
</evidence>
<dbReference type="AlphaFoldDB" id="A0A4Q4TIB0"/>
<dbReference type="InterPro" id="IPR054579">
    <property type="entry name" value="GCE-like_dom"/>
</dbReference>
<evidence type="ECO:0000313" key="9">
    <source>
        <dbReference type="EMBL" id="RYP05674.1"/>
    </source>
</evidence>
<comment type="caution">
    <text evidence="9">The sequence shown here is derived from an EMBL/GenBank/DDBJ whole genome shotgun (WGS) entry which is preliminary data.</text>
</comment>
<name>A0A4Q4TIB0_9PEZI</name>
<dbReference type="Proteomes" id="UP000293360">
    <property type="component" value="Unassembled WGS sequence"/>
</dbReference>
<proteinExistence type="inferred from homology"/>
<protein>
    <recommendedName>
        <fullName evidence="7">(4-O-methyl)-D-glucuronate--lignin esterase</fullName>
        <ecNumber evidence="7">3.1.1.117</ecNumber>
    </recommendedName>
</protein>
<dbReference type="GO" id="GO:0052689">
    <property type="term" value="F:carboxylic ester hydrolase activity"/>
    <property type="evidence" value="ECO:0007669"/>
    <property type="project" value="UniProtKB-KW"/>
</dbReference>
<organism evidence="9 10">
    <name type="scientific">Monosporascus ibericus</name>
    <dbReference type="NCBI Taxonomy" id="155417"/>
    <lineage>
        <taxon>Eukaryota</taxon>
        <taxon>Fungi</taxon>
        <taxon>Dikarya</taxon>
        <taxon>Ascomycota</taxon>
        <taxon>Pezizomycotina</taxon>
        <taxon>Sordariomycetes</taxon>
        <taxon>Xylariomycetidae</taxon>
        <taxon>Xylariales</taxon>
        <taxon>Xylariales incertae sedis</taxon>
        <taxon>Monosporascus</taxon>
    </lineage>
</organism>
<feature type="domain" description="4-O-methyl-glucuronoyl methylesterase-like" evidence="8">
    <location>
        <begin position="1"/>
        <end position="41"/>
    </location>
</feature>
<sequence>MLAGLVAPRGLYVMENDLDWLGLVSTTGSMGAARMTYQGFGLPNNMGFSLVDSHTHCQLPSLQQSELDAYINAFLLSGSDPGEVNHSRVNVDMADGVDWRVPELS</sequence>
<dbReference type="GO" id="GO:0046274">
    <property type="term" value="P:lignin catabolic process"/>
    <property type="evidence" value="ECO:0007669"/>
    <property type="project" value="UniProtKB-KW"/>
</dbReference>
<evidence type="ECO:0000256" key="2">
    <source>
        <dbReference type="ARBA" id="ARBA00022487"/>
    </source>
</evidence>
<dbReference type="Gene3D" id="3.40.50.1820">
    <property type="entry name" value="alpha/beta hydrolase"/>
    <property type="match status" value="1"/>
</dbReference>
<comment type="catalytic activity">
    <reaction evidence="6">
        <text>a 4-O-methyl-alpha-D-glucuronosyl ester derivative + H2O = 4-O-methyl-alpha-D-glucuronate derivative + an alcohol + H(+)</text>
        <dbReference type="Rhea" id="RHEA:67452"/>
        <dbReference type="ChEBI" id="CHEBI:15377"/>
        <dbReference type="ChEBI" id="CHEBI:15378"/>
        <dbReference type="ChEBI" id="CHEBI:30879"/>
        <dbReference type="ChEBI" id="CHEBI:171667"/>
        <dbReference type="ChEBI" id="CHEBI:171668"/>
        <dbReference type="EC" id="3.1.1.117"/>
    </reaction>
    <physiologicalReaction direction="left-to-right" evidence="6">
        <dbReference type="Rhea" id="RHEA:67453"/>
    </physiologicalReaction>
</comment>
<evidence type="ECO:0000259" key="8">
    <source>
        <dbReference type="Pfam" id="PF22244"/>
    </source>
</evidence>
<evidence type="ECO:0000256" key="4">
    <source>
        <dbReference type="ARBA" id="ARBA00022801"/>
    </source>
</evidence>
<evidence type="ECO:0000256" key="7">
    <source>
        <dbReference type="ARBA" id="ARBA00026105"/>
    </source>
</evidence>
<evidence type="ECO:0000256" key="6">
    <source>
        <dbReference type="ARBA" id="ARBA00024511"/>
    </source>
</evidence>
<evidence type="ECO:0000313" key="10">
    <source>
        <dbReference type="Proteomes" id="UP000293360"/>
    </source>
</evidence>
<reference evidence="9 10" key="1">
    <citation type="submission" date="2018-06" db="EMBL/GenBank/DDBJ databases">
        <title>Complete Genomes of Monosporascus.</title>
        <authorList>
            <person name="Robinson A.J."/>
            <person name="Natvig D.O."/>
        </authorList>
    </citation>
    <scope>NUCLEOTIDE SEQUENCE [LARGE SCALE GENOMIC DNA]</scope>
    <source>
        <strain evidence="9 10">CBS 110550</strain>
    </source>
</reference>
<dbReference type="Pfam" id="PF22244">
    <property type="entry name" value="GCE_fung"/>
    <property type="match status" value="1"/>
</dbReference>
<gene>
    <name evidence="9" type="ORF">DL764_003644</name>
</gene>
<keyword evidence="10" id="KW-1185">Reference proteome</keyword>
<dbReference type="STRING" id="155417.A0A4Q4TIB0"/>
<evidence type="ECO:0000256" key="5">
    <source>
        <dbReference type="ARBA" id="ARBA00023185"/>
    </source>
</evidence>